<dbReference type="SUPFAM" id="SSF48576">
    <property type="entry name" value="Terpenoid synthases"/>
    <property type="match status" value="1"/>
</dbReference>
<dbReference type="OrthoDB" id="1877784at2759"/>
<dbReference type="Gene3D" id="1.10.600.10">
    <property type="entry name" value="Farnesyl Diphosphate Synthase"/>
    <property type="match status" value="1"/>
</dbReference>
<evidence type="ECO:0000256" key="3">
    <source>
        <dbReference type="ARBA" id="ARBA00023239"/>
    </source>
</evidence>
<reference evidence="5 6" key="1">
    <citation type="journal article" date="2014" name="PLoS ONE">
        <title>Global Analysis of Gene Expression Profiles in Physic Nut (Jatropha curcas L.) Seedlings Exposed to Salt Stress.</title>
        <authorList>
            <person name="Zhang L."/>
            <person name="Zhang C."/>
            <person name="Wu P."/>
            <person name="Chen Y."/>
            <person name="Li M."/>
            <person name="Jiang H."/>
            <person name="Wu G."/>
        </authorList>
    </citation>
    <scope>NUCLEOTIDE SEQUENCE [LARGE SCALE GENOMIC DNA]</scope>
    <source>
        <strain evidence="6">cv. GZQX0401</strain>
        <tissue evidence="5">Young leaves</tissue>
    </source>
</reference>
<evidence type="ECO:0000256" key="1">
    <source>
        <dbReference type="ARBA" id="ARBA00001946"/>
    </source>
</evidence>
<gene>
    <name evidence="5" type="ORF">JCGZ_00771</name>
</gene>
<evidence type="ECO:0000256" key="2">
    <source>
        <dbReference type="ARBA" id="ARBA00022723"/>
    </source>
</evidence>
<keyword evidence="6" id="KW-1185">Reference proteome</keyword>
<comment type="cofactor">
    <cofactor evidence="1">
        <name>Mg(2+)</name>
        <dbReference type="ChEBI" id="CHEBI:18420"/>
    </cofactor>
</comment>
<dbReference type="EMBL" id="KK914353">
    <property type="protein sequence ID" value="KDP39014.1"/>
    <property type="molecule type" value="Genomic_DNA"/>
</dbReference>
<dbReference type="PANTHER" id="PTHR31225:SF221">
    <property type="entry name" value="(-)-GERMACRENE D SYNTHASE"/>
    <property type="match status" value="1"/>
</dbReference>
<evidence type="ECO:0000313" key="5">
    <source>
        <dbReference type="EMBL" id="KDP39014.1"/>
    </source>
</evidence>
<dbReference type="KEGG" id="jcu:105633232"/>
<dbReference type="InterPro" id="IPR050148">
    <property type="entry name" value="Terpene_synthase-like"/>
</dbReference>
<keyword evidence="3" id="KW-0456">Lyase</keyword>
<evidence type="ECO:0000313" key="6">
    <source>
        <dbReference type="Proteomes" id="UP000027138"/>
    </source>
</evidence>
<feature type="domain" description="Terpene synthase metal-binding" evidence="4">
    <location>
        <begin position="1"/>
        <end position="77"/>
    </location>
</feature>
<proteinExistence type="predicted"/>
<keyword evidence="2" id="KW-0479">Metal-binding</keyword>
<evidence type="ECO:0000259" key="4">
    <source>
        <dbReference type="Pfam" id="PF03936"/>
    </source>
</evidence>
<dbReference type="STRING" id="180498.A0A067L4J4"/>
<sequence>MGDIVTKESFDWLFSDPKILKASKIICRLMDDIVSHKFEQERGHVASSIECYMKQYGVTEEETIEEFRKQIVNAWKDINEEFLFPTSVPMPILLRILNLARVIDVLYKSEDGYTHAEGVLKDFVSSLLIDPVL</sequence>
<dbReference type="GO" id="GO:0010333">
    <property type="term" value="F:terpene synthase activity"/>
    <property type="evidence" value="ECO:0007669"/>
    <property type="project" value="InterPro"/>
</dbReference>
<dbReference type="Proteomes" id="UP000027138">
    <property type="component" value="Unassembled WGS sequence"/>
</dbReference>
<protein>
    <recommendedName>
        <fullName evidence="4">Terpene synthase metal-binding domain-containing protein</fullName>
    </recommendedName>
</protein>
<dbReference type="PANTHER" id="PTHR31225">
    <property type="entry name" value="OS04G0344100 PROTEIN-RELATED"/>
    <property type="match status" value="1"/>
</dbReference>
<name>A0A067L4J4_JATCU</name>
<dbReference type="GO" id="GO:0016114">
    <property type="term" value="P:terpenoid biosynthetic process"/>
    <property type="evidence" value="ECO:0007669"/>
    <property type="project" value="InterPro"/>
</dbReference>
<accession>A0A067L4J4</accession>
<dbReference type="InterPro" id="IPR008949">
    <property type="entry name" value="Isoprenoid_synthase_dom_sf"/>
</dbReference>
<dbReference type="GO" id="GO:0000287">
    <property type="term" value="F:magnesium ion binding"/>
    <property type="evidence" value="ECO:0007669"/>
    <property type="project" value="InterPro"/>
</dbReference>
<dbReference type="AlphaFoldDB" id="A0A067L4J4"/>
<dbReference type="InterPro" id="IPR005630">
    <property type="entry name" value="Terpene_synthase_metal-bd"/>
</dbReference>
<organism evidence="5 6">
    <name type="scientific">Jatropha curcas</name>
    <name type="common">Barbados nut</name>
    <dbReference type="NCBI Taxonomy" id="180498"/>
    <lineage>
        <taxon>Eukaryota</taxon>
        <taxon>Viridiplantae</taxon>
        <taxon>Streptophyta</taxon>
        <taxon>Embryophyta</taxon>
        <taxon>Tracheophyta</taxon>
        <taxon>Spermatophyta</taxon>
        <taxon>Magnoliopsida</taxon>
        <taxon>eudicotyledons</taxon>
        <taxon>Gunneridae</taxon>
        <taxon>Pentapetalae</taxon>
        <taxon>rosids</taxon>
        <taxon>fabids</taxon>
        <taxon>Malpighiales</taxon>
        <taxon>Euphorbiaceae</taxon>
        <taxon>Crotonoideae</taxon>
        <taxon>Jatropheae</taxon>
        <taxon>Jatropha</taxon>
    </lineage>
</organism>
<dbReference type="Pfam" id="PF03936">
    <property type="entry name" value="Terpene_synth_C"/>
    <property type="match status" value="1"/>
</dbReference>